<dbReference type="HOGENOM" id="CLU_038931_1_1_6"/>
<dbReference type="PANTHER" id="PTHR28208:SF3">
    <property type="entry name" value="PHOSPHATIDATE PHOSPHATASE APP1"/>
    <property type="match status" value="1"/>
</dbReference>
<dbReference type="STRING" id="472759.Nhal_1569"/>
<dbReference type="GO" id="GO:0008195">
    <property type="term" value="F:phosphatidate phosphatase activity"/>
    <property type="evidence" value="ECO:0007669"/>
    <property type="project" value="InterPro"/>
</dbReference>
<accession>D5C1S3</accession>
<evidence type="ECO:0000313" key="4">
    <source>
        <dbReference type="Proteomes" id="UP000001844"/>
    </source>
</evidence>
<sequence length="423" mass="47965">MSIHCMLRNIAQALRRALHLLARPVRSDRGRGGIVIHPYRGYGSPKEVFLMGRVFRQRRRVSKAGEATLRRDLIDIARRLLRRGIAGAVLSVHFGGKEQQVMTDRDGYFRIHLQPMQPPPADRLWHHMDLKSVEPAGAVTKGDLFIPPNTARYVVISDIDDTIMYTGVANKVKMLWRLFIQGPQSRVVFPGVAAFYRALHSGAAGAECNPMLYVSRGPWSLYEILDEFFHLHGIPVGPILFLRDWGLTPKHPFPRQRKGHKLALIRDMLALYHDQPFILIGDNGQRDPEIYAQVVQEHPGRVLAVYIRNVSHNQKRHREIEILAKKVVNAGSTLLLAADSFAMAEHAVKHGLIAPEAVSEVLKEREHQQGDLDLKPTRKVKRLTSQDTQKALARGKLKETLGKKNRKESPPNVVVESEDRKRH</sequence>
<evidence type="ECO:0000259" key="2">
    <source>
        <dbReference type="Pfam" id="PF09949"/>
    </source>
</evidence>
<dbReference type="AlphaFoldDB" id="D5C1S3"/>
<feature type="region of interest" description="Disordered" evidence="1">
    <location>
        <begin position="364"/>
        <end position="423"/>
    </location>
</feature>
<protein>
    <recommendedName>
        <fullName evidence="2">Phosphatidate phosphatase APP1 catalytic domain-containing protein</fullName>
    </recommendedName>
</protein>
<evidence type="ECO:0000313" key="3">
    <source>
        <dbReference type="EMBL" id="ADE14706.1"/>
    </source>
</evidence>
<organism evidence="3 4">
    <name type="scientific">Nitrosococcus halophilus (strain Nc4)</name>
    <dbReference type="NCBI Taxonomy" id="472759"/>
    <lineage>
        <taxon>Bacteria</taxon>
        <taxon>Pseudomonadati</taxon>
        <taxon>Pseudomonadota</taxon>
        <taxon>Gammaproteobacteria</taxon>
        <taxon>Chromatiales</taxon>
        <taxon>Chromatiaceae</taxon>
        <taxon>Nitrosococcus</taxon>
    </lineage>
</organism>
<dbReference type="InterPro" id="IPR019236">
    <property type="entry name" value="APP1_cat"/>
</dbReference>
<dbReference type="KEGG" id="nhl:Nhal_1569"/>
<keyword evidence="4" id="KW-1185">Reference proteome</keyword>
<name>D5C1S3_NITHN</name>
<proteinExistence type="predicted"/>
<reference evidence="4" key="1">
    <citation type="submission" date="2010-04" db="EMBL/GenBank/DDBJ databases">
        <title>Complete genome sequence of Nitrosococcus halophilus Nc4, a salt-adapted, aerobic obligate ammonia-oxidizing sulfur purple bacterium.</title>
        <authorList>
            <consortium name="US DOE Joint Genome Institute"/>
            <person name="Campbell M.A."/>
            <person name="Malfatti S.A."/>
            <person name="Chain P.S.G."/>
            <person name="Heidelberg J.F."/>
            <person name="Ward B.B."/>
            <person name="Klotz M.G."/>
        </authorList>
    </citation>
    <scope>NUCLEOTIDE SEQUENCE [LARGE SCALE GENOMIC DNA]</scope>
    <source>
        <strain evidence="4">Nc4</strain>
    </source>
</reference>
<evidence type="ECO:0000256" key="1">
    <source>
        <dbReference type="SAM" id="MobiDB-lite"/>
    </source>
</evidence>
<feature type="compositionally biased region" description="Basic and acidic residues" evidence="1">
    <location>
        <begin position="364"/>
        <end position="376"/>
    </location>
</feature>
<dbReference type="InterPro" id="IPR052935">
    <property type="entry name" value="Mg2+_PAP"/>
</dbReference>
<dbReference type="EMBL" id="CP001798">
    <property type="protein sequence ID" value="ADE14706.1"/>
    <property type="molecule type" value="Genomic_DNA"/>
</dbReference>
<dbReference type="Pfam" id="PF09949">
    <property type="entry name" value="APP1_cat"/>
    <property type="match status" value="1"/>
</dbReference>
<feature type="domain" description="Phosphatidate phosphatase APP1 catalytic" evidence="2">
    <location>
        <begin position="154"/>
        <end position="309"/>
    </location>
</feature>
<dbReference type="eggNOG" id="COG4850">
    <property type="taxonomic scope" value="Bacteria"/>
</dbReference>
<dbReference type="PANTHER" id="PTHR28208">
    <property type="entry name" value="PHOSPHATIDATE PHOSPHATASE APP1"/>
    <property type="match status" value="1"/>
</dbReference>
<gene>
    <name evidence="3" type="ordered locus">Nhal_1569</name>
</gene>
<dbReference type="Proteomes" id="UP000001844">
    <property type="component" value="Chromosome"/>
</dbReference>